<dbReference type="InterPro" id="IPR047234">
    <property type="entry name" value="GRAF_fam"/>
</dbReference>
<accession>A0A1A6HN90</accession>
<feature type="region of interest" description="Disordered" evidence="1">
    <location>
        <begin position="83"/>
        <end position="102"/>
    </location>
</feature>
<gene>
    <name evidence="3" type="ORF">A6R68_22079</name>
</gene>
<proteinExistence type="predicted"/>
<evidence type="ECO:0000313" key="4">
    <source>
        <dbReference type="Proteomes" id="UP000092124"/>
    </source>
</evidence>
<evidence type="ECO:0000256" key="1">
    <source>
        <dbReference type="SAM" id="MobiDB-lite"/>
    </source>
</evidence>
<dbReference type="Pfam" id="PF00620">
    <property type="entry name" value="RhoGAP"/>
    <property type="match status" value="1"/>
</dbReference>
<feature type="domain" description="Rho-GAP" evidence="2">
    <location>
        <begin position="2"/>
        <end position="43"/>
    </location>
</feature>
<dbReference type="InterPro" id="IPR008936">
    <property type="entry name" value="Rho_GTPase_activation_prot"/>
</dbReference>
<dbReference type="GO" id="GO:0005096">
    <property type="term" value="F:GTPase activator activity"/>
    <property type="evidence" value="ECO:0007669"/>
    <property type="project" value="InterPro"/>
</dbReference>
<feature type="compositionally biased region" description="Polar residues" evidence="1">
    <location>
        <begin position="87"/>
        <end position="102"/>
    </location>
</feature>
<protein>
    <recommendedName>
        <fullName evidence="2">Rho-GAP domain-containing protein</fullName>
    </recommendedName>
</protein>
<dbReference type="SUPFAM" id="SSF48350">
    <property type="entry name" value="GTPase activation domain, GAP"/>
    <property type="match status" value="1"/>
</dbReference>
<sequence length="102" mass="11430">MEMGELENQETRVSEIHSLVHRLPEKNRQMLQLLMNHLANISITEVLALCAVRAVVCTVRAVGKEALATQIYTLKKLRNTQDKGNIHKNNLTPGSQTLVARS</sequence>
<organism evidence="3 4">
    <name type="scientific">Neotoma lepida</name>
    <name type="common">Desert woodrat</name>
    <dbReference type="NCBI Taxonomy" id="56216"/>
    <lineage>
        <taxon>Eukaryota</taxon>
        <taxon>Metazoa</taxon>
        <taxon>Chordata</taxon>
        <taxon>Craniata</taxon>
        <taxon>Vertebrata</taxon>
        <taxon>Euteleostomi</taxon>
        <taxon>Mammalia</taxon>
        <taxon>Eutheria</taxon>
        <taxon>Euarchontoglires</taxon>
        <taxon>Glires</taxon>
        <taxon>Rodentia</taxon>
        <taxon>Myomorpha</taxon>
        <taxon>Muroidea</taxon>
        <taxon>Cricetidae</taxon>
        <taxon>Neotominae</taxon>
        <taxon>Neotoma</taxon>
    </lineage>
</organism>
<dbReference type="GO" id="GO:0007165">
    <property type="term" value="P:signal transduction"/>
    <property type="evidence" value="ECO:0007669"/>
    <property type="project" value="InterPro"/>
</dbReference>
<dbReference type="PANTHER" id="PTHR12552">
    <property type="entry name" value="OLIGOPHRENIN 1"/>
    <property type="match status" value="1"/>
</dbReference>
<dbReference type="Gene3D" id="1.10.555.10">
    <property type="entry name" value="Rho GTPase activation protein"/>
    <property type="match status" value="1"/>
</dbReference>
<keyword evidence="4" id="KW-1185">Reference proteome</keyword>
<name>A0A1A6HN90_NEOLE</name>
<dbReference type="InterPro" id="IPR000198">
    <property type="entry name" value="RhoGAP_dom"/>
</dbReference>
<dbReference type="EMBL" id="LZPO01018200">
    <property type="protein sequence ID" value="OBS79719.1"/>
    <property type="molecule type" value="Genomic_DNA"/>
</dbReference>
<dbReference type="AlphaFoldDB" id="A0A1A6HN90"/>
<dbReference type="STRING" id="56216.A0A1A6HN90"/>
<dbReference type="PANTHER" id="PTHR12552:SF4">
    <property type="entry name" value="RHO GTPASE-ACTIVATING PROTEIN 26"/>
    <property type="match status" value="1"/>
</dbReference>
<reference evidence="3 4" key="1">
    <citation type="submission" date="2016-06" db="EMBL/GenBank/DDBJ databases">
        <title>The Draft Genome Sequence and Annotation of the Desert Woodrat Neotoma lepida.</title>
        <authorList>
            <person name="Campbell M."/>
            <person name="Oakeson K.F."/>
            <person name="Yandell M."/>
            <person name="Halpert J.R."/>
            <person name="Dearing D."/>
        </authorList>
    </citation>
    <scope>NUCLEOTIDE SEQUENCE [LARGE SCALE GENOMIC DNA]</scope>
    <source>
        <strain evidence="3">417</strain>
        <tissue evidence="3">Liver</tissue>
    </source>
</reference>
<evidence type="ECO:0000259" key="2">
    <source>
        <dbReference type="Pfam" id="PF00620"/>
    </source>
</evidence>
<feature type="non-terminal residue" evidence="3">
    <location>
        <position position="102"/>
    </location>
</feature>
<dbReference type="Proteomes" id="UP000092124">
    <property type="component" value="Unassembled WGS sequence"/>
</dbReference>
<comment type="caution">
    <text evidence="3">The sequence shown here is derived from an EMBL/GenBank/DDBJ whole genome shotgun (WGS) entry which is preliminary data.</text>
</comment>
<evidence type="ECO:0000313" key="3">
    <source>
        <dbReference type="EMBL" id="OBS79719.1"/>
    </source>
</evidence>